<gene>
    <name evidence="2" type="ORF">dnl_33670</name>
</gene>
<dbReference type="RefSeq" id="WP_207687116.1">
    <property type="nucleotide sequence ID" value="NZ_CP061799.1"/>
</dbReference>
<keyword evidence="3" id="KW-1185">Reference proteome</keyword>
<evidence type="ECO:0000313" key="2">
    <source>
        <dbReference type="EMBL" id="QTA81043.1"/>
    </source>
</evidence>
<organism evidence="2 3">
    <name type="scientific">Desulfonema limicola</name>
    <dbReference type="NCBI Taxonomy" id="45656"/>
    <lineage>
        <taxon>Bacteria</taxon>
        <taxon>Pseudomonadati</taxon>
        <taxon>Thermodesulfobacteriota</taxon>
        <taxon>Desulfobacteria</taxon>
        <taxon>Desulfobacterales</taxon>
        <taxon>Desulfococcaceae</taxon>
        <taxon>Desulfonema</taxon>
    </lineage>
</organism>
<dbReference type="Proteomes" id="UP000663720">
    <property type="component" value="Chromosome"/>
</dbReference>
<dbReference type="AlphaFoldDB" id="A0A975GHC6"/>
<evidence type="ECO:0000313" key="3">
    <source>
        <dbReference type="Proteomes" id="UP000663720"/>
    </source>
</evidence>
<dbReference type="Gene3D" id="3.30.1330.230">
    <property type="match status" value="1"/>
</dbReference>
<accession>A0A975GHC6</accession>
<evidence type="ECO:0000259" key="1">
    <source>
        <dbReference type="PROSITE" id="PS51664"/>
    </source>
</evidence>
<sequence length="569" mass="64712">MKMNKILYELRLMETEAGVGYFSCVPETEFNFEELVSVLRSCPFDEFLRRHLLMQISSWKKDDLKKRIKQTDDQVVLSLFYEVCILNEHFNDLKKLFKQKDLKKLSVQTPLIYIKSRLEKDWAVHFRWIEMFGKNILEHKPLVSPSSMNLPFPYSKEELDNIAGNTAGLQEIHKEILNLEIPRSFPRPSPLETSMTALEKLERLGIICEEEKRHTASLSPIALLRKWKVNISVQNGRHNYRLSGIQTSYGRGLDLEYARAALNMEMIERCSSFAGFDSSGVIGYEKEYPLTFASFSQLQKKEIAALNPNSLALETPYKDEPLHWIEGIMQTAESQVPVLVPAQCVFLFCNLDEIKLFAGLGSTGLASGNTMEEAKVSAIHEIIERDCDGTTPYNPSQCFNLETEEPKLNALLRNYVEAGIRVQFQDITSDMGLPCCKCFVINKHGQVIKGTGANLNAGKALISALTETPYPFPYGEPSDYGLYRLTRVPFENLPDYSLGNGAGDLAILEKLLISNKYNPIYIDLTRKDIGIPVVRAVIPGMEITGDFDRFSRVHPRLFANYLKIFEEKK</sequence>
<dbReference type="PANTHER" id="PTHR37809">
    <property type="entry name" value="RIBOSOMAL PROTEIN S12 METHYLTHIOTRANSFERASE ACCESSORY FACTOR YCAO"/>
    <property type="match status" value="1"/>
</dbReference>
<dbReference type="Pfam" id="PF02624">
    <property type="entry name" value="YcaO"/>
    <property type="match status" value="2"/>
</dbReference>
<dbReference type="InterPro" id="IPR003776">
    <property type="entry name" value="YcaO-like_dom"/>
</dbReference>
<protein>
    <submittedName>
        <fullName evidence="2">Cyclodehydratase ATP-ad Mg2+-binding domain-containing protein</fullName>
    </submittedName>
</protein>
<dbReference type="PANTHER" id="PTHR37809:SF1">
    <property type="entry name" value="RIBOSOMAL PROTEIN S12 METHYLTHIOTRANSFERASE ACCESSORY FACTOR YCAO"/>
    <property type="match status" value="1"/>
</dbReference>
<dbReference type="KEGG" id="dli:dnl_33670"/>
<dbReference type="EMBL" id="CP061799">
    <property type="protein sequence ID" value="QTA81043.1"/>
    <property type="molecule type" value="Genomic_DNA"/>
</dbReference>
<reference evidence="2" key="1">
    <citation type="journal article" date="2021" name="Microb. Physiol.">
        <title>Proteogenomic Insights into the Physiology of Marine, Sulfate-Reducing, Filamentous Desulfonema limicola and Desulfonema magnum.</title>
        <authorList>
            <person name="Schnaars V."/>
            <person name="Wohlbrand L."/>
            <person name="Scheve S."/>
            <person name="Hinrichs C."/>
            <person name="Reinhardt R."/>
            <person name="Rabus R."/>
        </authorList>
    </citation>
    <scope>NUCLEOTIDE SEQUENCE</scope>
    <source>
        <strain evidence="2">5ac10</strain>
    </source>
</reference>
<proteinExistence type="predicted"/>
<feature type="domain" description="YcaO" evidence="1">
    <location>
        <begin position="250"/>
        <end position="569"/>
    </location>
</feature>
<name>A0A975GHC6_9BACT</name>
<dbReference type="PROSITE" id="PS51664">
    <property type="entry name" value="YCAO"/>
    <property type="match status" value="1"/>
</dbReference>